<name>A0A1I7X2Y9_HETBA</name>
<reference evidence="2" key="1">
    <citation type="submission" date="2016-11" db="UniProtKB">
        <authorList>
            <consortium name="WormBaseParasite"/>
        </authorList>
    </citation>
    <scope>IDENTIFICATION</scope>
</reference>
<organism evidence="1 2">
    <name type="scientific">Heterorhabditis bacteriophora</name>
    <name type="common">Entomopathogenic nematode worm</name>
    <dbReference type="NCBI Taxonomy" id="37862"/>
    <lineage>
        <taxon>Eukaryota</taxon>
        <taxon>Metazoa</taxon>
        <taxon>Ecdysozoa</taxon>
        <taxon>Nematoda</taxon>
        <taxon>Chromadorea</taxon>
        <taxon>Rhabditida</taxon>
        <taxon>Rhabditina</taxon>
        <taxon>Rhabditomorpha</taxon>
        <taxon>Strongyloidea</taxon>
        <taxon>Heterorhabditidae</taxon>
        <taxon>Heterorhabditis</taxon>
    </lineage>
</organism>
<dbReference type="AlphaFoldDB" id="A0A1I7X2Y9"/>
<keyword evidence="1" id="KW-1185">Reference proteome</keyword>
<dbReference type="WBParaSite" id="Hba_11833">
    <property type="protein sequence ID" value="Hba_11833"/>
    <property type="gene ID" value="Hba_11833"/>
</dbReference>
<sequence>MCLLLNGTNLNCLMNISSYWKIILSYIKGLNKVTDTVIRHLRSPIRKEAPKETVDFCKLGELIKLEKMLSGDVSDSVKMTSICRKQAKNHVSLFSPLLNYELPYKAVMLYRRKFVNNIKSQELKPPLEIDNSPKPIDNAV</sequence>
<proteinExistence type="predicted"/>
<accession>A0A1I7X2Y9</accession>
<protein>
    <submittedName>
        <fullName evidence="2">SOCS box domain-containing protein</fullName>
    </submittedName>
</protein>
<dbReference type="Proteomes" id="UP000095283">
    <property type="component" value="Unplaced"/>
</dbReference>
<evidence type="ECO:0000313" key="2">
    <source>
        <dbReference type="WBParaSite" id="Hba_11833"/>
    </source>
</evidence>
<evidence type="ECO:0000313" key="1">
    <source>
        <dbReference type="Proteomes" id="UP000095283"/>
    </source>
</evidence>